<proteinExistence type="predicted"/>
<name>A0AC34PZX4_9BILA</name>
<accession>A0AC34PZX4</accession>
<dbReference type="Proteomes" id="UP000887576">
    <property type="component" value="Unplaced"/>
</dbReference>
<reference evidence="2" key="1">
    <citation type="submission" date="2022-11" db="UniProtKB">
        <authorList>
            <consortium name="WormBaseParasite"/>
        </authorList>
    </citation>
    <scope>IDENTIFICATION</scope>
</reference>
<evidence type="ECO:0000313" key="1">
    <source>
        <dbReference type="Proteomes" id="UP000887576"/>
    </source>
</evidence>
<organism evidence="1 2">
    <name type="scientific">Panagrolaimus sp. JU765</name>
    <dbReference type="NCBI Taxonomy" id="591449"/>
    <lineage>
        <taxon>Eukaryota</taxon>
        <taxon>Metazoa</taxon>
        <taxon>Ecdysozoa</taxon>
        <taxon>Nematoda</taxon>
        <taxon>Chromadorea</taxon>
        <taxon>Rhabditida</taxon>
        <taxon>Tylenchina</taxon>
        <taxon>Panagrolaimomorpha</taxon>
        <taxon>Panagrolaimoidea</taxon>
        <taxon>Panagrolaimidae</taxon>
        <taxon>Panagrolaimus</taxon>
    </lineage>
</organism>
<dbReference type="WBParaSite" id="JU765_v2.g11551.t1">
    <property type="protein sequence ID" value="JU765_v2.g11551.t1"/>
    <property type="gene ID" value="JU765_v2.g11551"/>
</dbReference>
<protein>
    <submittedName>
        <fullName evidence="2">Transmembrane protein 134</fullName>
    </submittedName>
</protein>
<evidence type="ECO:0000313" key="2">
    <source>
        <dbReference type="WBParaSite" id="JU765_v2.g11551.t1"/>
    </source>
</evidence>
<sequence length="163" mass="17699">MSVFSTGHQRNNSAGEYLIGNTDDCESGSPYVDTVITQTSSSIRYSAAATSDDCSSYYAPPGAVRIAPEDYHGCLCKDANLRANIRVIVGSIILTLVGIALFAFGTFVMVVPNEIDVHGWIFCLVGVLFFIPGAYHLVYITCTVLNRPGYSFDNLPTFRKPPT</sequence>